<gene>
    <name evidence="2" type="ORF">MKW94_017754</name>
</gene>
<evidence type="ECO:0000313" key="3">
    <source>
        <dbReference type="Proteomes" id="UP001177140"/>
    </source>
</evidence>
<evidence type="ECO:0000313" key="2">
    <source>
        <dbReference type="EMBL" id="MCL7044871.1"/>
    </source>
</evidence>
<protein>
    <submittedName>
        <fullName evidence="2">Uncharacterized protein</fullName>
    </submittedName>
</protein>
<feature type="non-terminal residue" evidence="2">
    <location>
        <position position="1"/>
    </location>
</feature>
<sequence length="362" mass="41111">MCKSADPELLIGRNKDDLIHDLRNTATDDFDNSEQQSEEGESEEDLYDTDSSLTDYHTDEYEELSAVAYEHHETDSESDSYPNKKPRSQENTHPEGDRRCNAEARSDLLSESESISGEYSIIPNGEYSIIPEKEDWIGSWSANNGKEQKGYYYLNVYGFYKKATGKGGYGVMVRDPCGKPVIASSYVQPQGGVDAAFALALEHGIYDLQLNCNSTLDINLRQIFQEADHGLRGTVHTPYRCGACKTCLRYAIPLTDDEFEIMFPLLVKIIDKRSMIMRKSFKFFVRCVPSSLNQAAYHLAKQLAKKTPMSAKPMTVAIKPDDFEDELKLILYEDAYKGVRLYQQQQKWVKTNNSCNENVQVE</sequence>
<dbReference type="EMBL" id="JAJJMA010263005">
    <property type="protein sequence ID" value="MCL7044871.1"/>
    <property type="molecule type" value="Genomic_DNA"/>
</dbReference>
<comment type="caution">
    <text evidence="2">The sequence shown here is derived from an EMBL/GenBank/DDBJ whole genome shotgun (WGS) entry which is preliminary data.</text>
</comment>
<name>A0AA41VP44_PAPNU</name>
<feature type="compositionally biased region" description="Acidic residues" evidence="1">
    <location>
        <begin position="28"/>
        <end position="48"/>
    </location>
</feature>
<feature type="region of interest" description="Disordered" evidence="1">
    <location>
        <begin position="22"/>
        <end position="100"/>
    </location>
</feature>
<evidence type="ECO:0000256" key="1">
    <source>
        <dbReference type="SAM" id="MobiDB-lite"/>
    </source>
</evidence>
<feature type="compositionally biased region" description="Basic and acidic residues" evidence="1">
    <location>
        <begin position="87"/>
        <end position="100"/>
    </location>
</feature>
<accession>A0AA41VP44</accession>
<dbReference type="Proteomes" id="UP001177140">
    <property type="component" value="Unassembled WGS sequence"/>
</dbReference>
<reference evidence="2" key="1">
    <citation type="submission" date="2022-03" db="EMBL/GenBank/DDBJ databases">
        <title>A functionally conserved STORR gene fusion in Papaver species that diverged 16.8 million years ago.</title>
        <authorList>
            <person name="Catania T."/>
        </authorList>
    </citation>
    <scope>NUCLEOTIDE SEQUENCE</scope>
    <source>
        <strain evidence="2">S-191538</strain>
    </source>
</reference>
<keyword evidence="3" id="KW-1185">Reference proteome</keyword>
<organism evidence="2 3">
    <name type="scientific">Papaver nudicaule</name>
    <name type="common">Iceland poppy</name>
    <dbReference type="NCBI Taxonomy" id="74823"/>
    <lineage>
        <taxon>Eukaryota</taxon>
        <taxon>Viridiplantae</taxon>
        <taxon>Streptophyta</taxon>
        <taxon>Embryophyta</taxon>
        <taxon>Tracheophyta</taxon>
        <taxon>Spermatophyta</taxon>
        <taxon>Magnoliopsida</taxon>
        <taxon>Ranunculales</taxon>
        <taxon>Papaveraceae</taxon>
        <taxon>Papaveroideae</taxon>
        <taxon>Papaver</taxon>
    </lineage>
</organism>
<proteinExistence type="predicted"/>
<dbReference type="AlphaFoldDB" id="A0AA41VP44"/>